<keyword evidence="1" id="KW-0175">Coiled coil</keyword>
<evidence type="ECO:0000313" key="3">
    <source>
        <dbReference type="Proteomes" id="UP000193642"/>
    </source>
</evidence>
<protein>
    <submittedName>
        <fullName evidence="2">Uncharacterized protein</fullName>
    </submittedName>
</protein>
<proteinExistence type="predicted"/>
<evidence type="ECO:0000313" key="2">
    <source>
        <dbReference type="EMBL" id="ORY38991.1"/>
    </source>
</evidence>
<organism evidence="2 3">
    <name type="scientific">Rhizoclosmatium globosum</name>
    <dbReference type="NCBI Taxonomy" id="329046"/>
    <lineage>
        <taxon>Eukaryota</taxon>
        <taxon>Fungi</taxon>
        <taxon>Fungi incertae sedis</taxon>
        <taxon>Chytridiomycota</taxon>
        <taxon>Chytridiomycota incertae sedis</taxon>
        <taxon>Chytridiomycetes</taxon>
        <taxon>Chytridiales</taxon>
        <taxon>Chytriomycetaceae</taxon>
        <taxon>Rhizoclosmatium</taxon>
    </lineage>
</organism>
<comment type="caution">
    <text evidence="2">The sequence shown here is derived from an EMBL/GenBank/DDBJ whole genome shotgun (WGS) entry which is preliminary data.</text>
</comment>
<dbReference type="AlphaFoldDB" id="A0A1Y2BW62"/>
<name>A0A1Y2BW62_9FUNG</name>
<keyword evidence="3" id="KW-1185">Reference proteome</keyword>
<feature type="coiled-coil region" evidence="1">
    <location>
        <begin position="536"/>
        <end position="563"/>
    </location>
</feature>
<dbReference type="OrthoDB" id="8954335at2759"/>
<dbReference type="Gene3D" id="1.25.40.20">
    <property type="entry name" value="Ankyrin repeat-containing domain"/>
    <property type="match status" value="1"/>
</dbReference>
<dbReference type="InterPro" id="IPR027417">
    <property type="entry name" value="P-loop_NTPase"/>
</dbReference>
<sequence>MYEHDDATSHQCNCLWVDDRHKRFICMFNCTVGNTTGGYETFLKGLSGDEELMILASEGKAWTESYVFHDIASFIASPKADLYQRAVKFFGSLMLDMVDPKVNETPLSQAIKSGNLCFIQFLVMPNEKGRIMFSRRLGGDTYLHIAAKTGNYDVIKLVHSIFKSPDLAALIDEANEDDKSAYEICIDRAIPNAESIFVPPVSGGEVLNILTVGSSQVGKSAFIKYLHEYNGITLAQNIQVGNGTTSCTTKVSQYSLSHKYKEFFPLIGSNGKRVLQKVVVTDQPYQPKSSRLQLTKNLLLQGNVSGDIGNVDDLYSQANLDIHEVHYPRLAQNIRIIDTPGIGDTDDNSNGKDESHVMGILDYLDAHKISTIHAVILLIKPDTATQEIKERIYYYYKLFNIGTIYIVFTHYNKDAILKDFDDGINIQAKRVSYLEMCNIMAPPYVFNVSVIPPSTIRPNRRDYVTEFLTNCEINKLFSAIIRSTRHINVADLKFEKTKHMQRREKAIVDFINGRLIGLEDGIRQFDAQAADEAGRFMKLHKELSEKREEIERVKDELREKNNNKLYLLTEKVFDENWYWFWSRPERVFVYDSQFPIEKEETDVSAWKGVIATVIAENDYKLKVTIQSKWYTKQDAVVKVFTKNRFFYEAQIKLLTTRLASLNKDLVIIEGKFSNTDAKQKEIQSLSLKEQNRIRKFTAVAQFLSNKDISRTDYRLLTSFYNSIDSVDDAVVDKIYERRSGVAAPNPGINNPSATEKLV</sequence>
<evidence type="ECO:0000256" key="1">
    <source>
        <dbReference type="SAM" id="Coils"/>
    </source>
</evidence>
<dbReference type="Proteomes" id="UP000193642">
    <property type="component" value="Unassembled WGS sequence"/>
</dbReference>
<gene>
    <name evidence="2" type="ORF">BCR33DRAFT_831340</name>
</gene>
<dbReference type="EMBL" id="MCGO01000041">
    <property type="protein sequence ID" value="ORY38991.1"/>
    <property type="molecule type" value="Genomic_DNA"/>
</dbReference>
<dbReference type="CDD" id="cd00882">
    <property type="entry name" value="Ras_like_GTPase"/>
    <property type="match status" value="1"/>
</dbReference>
<accession>A0A1Y2BW62</accession>
<dbReference type="Gene3D" id="3.40.50.300">
    <property type="entry name" value="P-loop containing nucleotide triphosphate hydrolases"/>
    <property type="match status" value="1"/>
</dbReference>
<reference evidence="2 3" key="1">
    <citation type="submission" date="2016-07" db="EMBL/GenBank/DDBJ databases">
        <title>Pervasive Adenine N6-methylation of Active Genes in Fungi.</title>
        <authorList>
            <consortium name="DOE Joint Genome Institute"/>
            <person name="Mondo S.J."/>
            <person name="Dannebaum R.O."/>
            <person name="Kuo R.C."/>
            <person name="Labutti K."/>
            <person name="Haridas S."/>
            <person name="Kuo A."/>
            <person name="Salamov A."/>
            <person name="Ahrendt S.R."/>
            <person name="Lipzen A."/>
            <person name="Sullivan W."/>
            <person name="Andreopoulos W.B."/>
            <person name="Clum A."/>
            <person name="Lindquist E."/>
            <person name="Daum C."/>
            <person name="Ramamoorthy G.K."/>
            <person name="Gryganskyi A."/>
            <person name="Culley D."/>
            <person name="Magnuson J.K."/>
            <person name="James T.Y."/>
            <person name="O'Malley M.A."/>
            <person name="Stajich J.E."/>
            <person name="Spatafora J.W."/>
            <person name="Visel A."/>
            <person name="Grigoriev I.V."/>
        </authorList>
    </citation>
    <scope>NUCLEOTIDE SEQUENCE [LARGE SCALE GENOMIC DNA]</scope>
    <source>
        <strain evidence="2 3">JEL800</strain>
    </source>
</reference>
<dbReference type="InterPro" id="IPR036770">
    <property type="entry name" value="Ankyrin_rpt-contain_sf"/>
</dbReference>
<dbReference type="SUPFAM" id="SSF52540">
    <property type="entry name" value="P-loop containing nucleoside triphosphate hydrolases"/>
    <property type="match status" value="1"/>
</dbReference>
<dbReference type="SUPFAM" id="SSF48403">
    <property type="entry name" value="Ankyrin repeat"/>
    <property type="match status" value="1"/>
</dbReference>